<keyword evidence="3" id="KW-1185">Reference proteome</keyword>
<dbReference type="Proteomes" id="UP000053392">
    <property type="component" value="Unassembled WGS sequence"/>
</dbReference>
<organism evidence="2 3">
    <name type="scientific">Cryptococcus deuterogattii Ram5</name>
    <dbReference type="NCBI Taxonomy" id="1296110"/>
    <lineage>
        <taxon>Eukaryota</taxon>
        <taxon>Fungi</taxon>
        <taxon>Dikarya</taxon>
        <taxon>Basidiomycota</taxon>
        <taxon>Agaricomycotina</taxon>
        <taxon>Tremellomycetes</taxon>
        <taxon>Tremellales</taxon>
        <taxon>Cryptococcaceae</taxon>
        <taxon>Cryptococcus</taxon>
        <taxon>Cryptococcus gattii species complex</taxon>
    </lineage>
</organism>
<dbReference type="EMBL" id="KN847903">
    <property type="protein sequence ID" value="KIR40250.1"/>
    <property type="molecule type" value="Genomic_DNA"/>
</dbReference>
<accession>A0A0D0V5L0</accession>
<gene>
    <name evidence="2" type="ORF">I313_03572</name>
</gene>
<protein>
    <submittedName>
        <fullName evidence="2">Uncharacterized protein</fullName>
    </submittedName>
</protein>
<reference evidence="2 3" key="1">
    <citation type="submission" date="2015-01" db="EMBL/GenBank/DDBJ databases">
        <title>The Genome Sequence of Cryptococcus gattii Ram5.</title>
        <authorList>
            <consortium name="The Broad Institute Genomics Platform"/>
            <person name="Cuomo C."/>
            <person name="Litvintseva A."/>
            <person name="Chen Y."/>
            <person name="Heitman J."/>
            <person name="Sun S."/>
            <person name="Springer D."/>
            <person name="Dromer F."/>
            <person name="Young S."/>
            <person name="Zeng Q."/>
            <person name="Gargeya S."/>
            <person name="Abouelleil A."/>
            <person name="Alvarado L."/>
            <person name="Chapman S.B."/>
            <person name="Gainer-Dewar J."/>
            <person name="Goldberg J."/>
            <person name="Griggs A."/>
            <person name="Gujja S."/>
            <person name="Hansen M."/>
            <person name="Howarth C."/>
            <person name="Imamovic A."/>
            <person name="Larimer J."/>
            <person name="Murphy C."/>
            <person name="Naylor J."/>
            <person name="Pearson M."/>
            <person name="Priest M."/>
            <person name="Roberts A."/>
            <person name="Saif S."/>
            <person name="Shea T."/>
            <person name="Sykes S."/>
            <person name="Wortman J."/>
            <person name="Nusbaum C."/>
            <person name="Birren B."/>
        </authorList>
    </citation>
    <scope>NUCLEOTIDE SEQUENCE [LARGE SCALE GENOMIC DNA]</scope>
    <source>
        <strain evidence="2 3">Ram5</strain>
    </source>
</reference>
<proteinExistence type="predicted"/>
<dbReference type="AlphaFoldDB" id="A0A0D0V5L0"/>
<evidence type="ECO:0000256" key="1">
    <source>
        <dbReference type="SAM" id="MobiDB-lite"/>
    </source>
</evidence>
<evidence type="ECO:0000313" key="2">
    <source>
        <dbReference type="EMBL" id="KIR40250.1"/>
    </source>
</evidence>
<feature type="region of interest" description="Disordered" evidence="1">
    <location>
        <begin position="30"/>
        <end position="75"/>
    </location>
</feature>
<dbReference type="HOGENOM" id="CLU_171233_0_0_1"/>
<sequence>MGQPLVGKRENTMECKMPCAEKQHSSLIAGHPMMGAPKSKQVPTEVQRRWPTKGNRQNNPNKEDKPKHCSNPPHANVAFNISVAEDWQEGSRFLNESLDKTSIRWKVAIYGIY</sequence>
<name>A0A0D0V5L0_9TREE</name>
<evidence type="ECO:0000313" key="3">
    <source>
        <dbReference type="Proteomes" id="UP000053392"/>
    </source>
</evidence>